<accession>A0A1L3F938</accession>
<reference evidence="2 3" key="1">
    <citation type="submission" date="2016-11" db="EMBL/GenBank/DDBJ databases">
        <title>Complete Genome Sequence of Bradyrhizobium sp. strain J5, an isolated from soybean nodule in Hokkaido.</title>
        <authorList>
            <person name="Kanehara K."/>
        </authorList>
    </citation>
    <scope>NUCLEOTIDE SEQUENCE [LARGE SCALE GENOMIC DNA]</scope>
    <source>
        <strain evidence="2 3">J5</strain>
    </source>
</reference>
<proteinExistence type="predicted"/>
<gene>
    <name evidence="2" type="ORF">BKD09_15545</name>
</gene>
<dbReference type="EMBL" id="CP017637">
    <property type="protein sequence ID" value="APG09752.1"/>
    <property type="molecule type" value="Genomic_DNA"/>
</dbReference>
<evidence type="ECO:0000259" key="1">
    <source>
        <dbReference type="Pfam" id="PF21834"/>
    </source>
</evidence>
<dbReference type="Pfam" id="PF21834">
    <property type="entry name" value="DUF6894"/>
    <property type="match status" value="1"/>
</dbReference>
<name>A0A1L3F938_BRAJP</name>
<feature type="domain" description="DUF6894" evidence="1">
    <location>
        <begin position="2"/>
        <end position="66"/>
    </location>
</feature>
<sequence length="70" mass="7615">MRYFFHVSSHGMAFEDETGTVLPDAEAAILYASVIAAELAQDGNEYHGFDVRAVDNDGNEIARMPVVVPS</sequence>
<dbReference type="RefSeq" id="WP_071910900.1">
    <property type="nucleotide sequence ID" value="NZ_CP017637.1"/>
</dbReference>
<protein>
    <recommendedName>
        <fullName evidence="1">DUF6894 domain-containing protein</fullName>
    </recommendedName>
</protein>
<dbReference type="Proteomes" id="UP000181962">
    <property type="component" value="Chromosome"/>
</dbReference>
<evidence type="ECO:0000313" key="2">
    <source>
        <dbReference type="EMBL" id="APG09752.1"/>
    </source>
</evidence>
<evidence type="ECO:0000313" key="3">
    <source>
        <dbReference type="Proteomes" id="UP000181962"/>
    </source>
</evidence>
<dbReference type="AlphaFoldDB" id="A0A1L3F938"/>
<organism evidence="2 3">
    <name type="scientific">Bradyrhizobium japonicum</name>
    <dbReference type="NCBI Taxonomy" id="375"/>
    <lineage>
        <taxon>Bacteria</taxon>
        <taxon>Pseudomonadati</taxon>
        <taxon>Pseudomonadota</taxon>
        <taxon>Alphaproteobacteria</taxon>
        <taxon>Hyphomicrobiales</taxon>
        <taxon>Nitrobacteraceae</taxon>
        <taxon>Bradyrhizobium</taxon>
    </lineage>
</organism>
<dbReference type="InterPro" id="IPR054189">
    <property type="entry name" value="DUF6894"/>
</dbReference>